<name>A0ABD5P8M7_9EURY</name>
<evidence type="ECO:0000313" key="8">
    <source>
        <dbReference type="EMBL" id="MFC4357230.1"/>
    </source>
</evidence>
<reference evidence="8 9" key="1">
    <citation type="journal article" date="2019" name="Int. J. Syst. Evol. Microbiol.">
        <title>The Global Catalogue of Microorganisms (GCM) 10K type strain sequencing project: providing services to taxonomists for standard genome sequencing and annotation.</title>
        <authorList>
            <consortium name="The Broad Institute Genomics Platform"/>
            <consortium name="The Broad Institute Genome Sequencing Center for Infectious Disease"/>
            <person name="Wu L."/>
            <person name="Ma J."/>
        </authorList>
    </citation>
    <scope>NUCLEOTIDE SEQUENCE [LARGE SCALE GENOMIC DNA]</scope>
    <source>
        <strain evidence="8 9">CGMCC 1.12553</strain>
    </source>
</reference>
<dbReference type="SUPFAM" id="SSF46785">
    <property type="entry name" value="Winged helix' DNA-binding domain"/>
    <property type="match status" value="1"/>
</dbReference>
<evidence type="ECO:0000259" key="7">
    <source>
        <dbReference type="SMART" id="SM01074"/>
    </source>
</evidence>
<comment type="caution">
    <text evidence="8">The sequence shown here is derived from an EMBL/GenBank/DDBJ whole genome shotgun (WGS) entry which is preliminary data.</text>
</comment>
<dbReference type="PANTHER" id="PTHR10763">
    <property type="entry name" value="CELL DIVISION CONTROL PROTEIN 6-RELATED"/>
    <property type="match status" value="1"/>
</dbReference>
<accession>A0ABD5P8M7</accession>
<dbReference type="CDD" id="cd08768">
    <property type="entry name" value="Cdc6_C"/>
    <property type="match status" value="1"/>
</dbReference>
<feature type="domain" description="AAA+ ATPase" evidence="6">
    <location>
        <begin position="50"/>
        <end position="214"/>
    </location>
</feature>
<keyword evidence="3 5" id="KW-0547">Nucleotide-binding</keyword>
<dbReference type="SMART" id="SM00382">
    <property type="entry name" value="AAA"/>
    <property type="match status" value="1"/>
</dbReference>
<comment type="similarity">
    <text evidence="1 5">Belongs to the CDC6/cdc18 family.</text>
</comment>
<dbReference type="Gene3D" id="3.40.50.300">
    <property type="entry name" value="P-loop containing nucleotide triphosphate hydrolases"/>
    <property type="match status" value="1"/>
</dbReference>
<dbReference type="HAMAP" id="MF_01407">
    <property type="entry name" value="ORC1_type_DNA_replic_protein"/>
    <property type="match status" value="1"/>
</dbReference>
<dbReference type="InterPro" id="IPR041664">
    <property type="entry name" value="AAA_16"/>
</dbReference>
<keyword evidence="2 5" id="KW-0235">DNA replication</keyword>
<dbReference type="Gene3D" id="1.10.10.10">
    <property type="entry name" value="Winged helix-like DNA-binding domain superfamily/Winged helix DNA-binding domain"/>
    <property type="match status" value="1"/>
</dbReference>
<feature type="domain" description="Cdc6 C-terminal" evidence="7">
    <location>
        <begin position="308"/>
        <end position="393"/>
    </location>
</feature>
<organism evidence="8 9">
    <name type="scientific">Halobium salinum</name>
    <dbReference type="NCBI Taxonomy" id="1364940"/>
    <lineage>
        <taxon>Archaea</taxon>
        <taxon>Methanobacteriati</taxon>
        <taxon>Methanobacteriota</taxon>
        <taxon>Stenosarchaea group</taxon>
        <taxon>Halobacteria</taxon>
        <taxon>Halobacteriales</taxon>
        <taxon>Haloferacaceae</taxon>
        <taxon>Halobium</taxon>
    </lineage>
</organism>
<dbReference type="Pfam" id="PF09079">
    <property type="entry name" value="WHD_Cdc6"/>
    <property type="match status" value="1"/>
</dbReference>
<evidence type="ECO:0000256" key="2">
    <source>
        <dbReference type="ARBA" id="ARBA00022705"/>
    </source>
</evidence>
<evidence type="ECO:0000313" key="9">
    <source>
        <dbReference type="Proteomes" id="UP001595921"/>
    </source>
</evidence>
<dbReference type="InterPro" id="IPR027417">
    <property type="entry name" value="P-loop_NTPase"/>
</dbReference>
<feature type="binding site" evidence="5">
    <location>
        <position position="213"/>
    </location>
    <ligand>
        <name>ATP</name>
        <dbReference type="ChEBI" id="CHEBI:30616"/>
    </ligand>
</feature>
<gene>
    <name evidence="8" type="ORF">ACFO0N_04615</name>
</gene>
<feature type="binding site" evidence="5">
    <location>
        <position position="225"/>
    </location>
    <ligand>
        <name>ATP</name>
        <dbReference type="ChEBI" id="CHEBI:30616"/>
    </ligand>
</feature>
<evidence type="ECO:0000259" key="6">
    <source>
        <dbReference type="SMART" id="SM00382"/>
    </source>
</evidence>
<comment type="function">
    <text evidence="5">Involved in regulation of DNA replication.</text>
</comment>
<dbReference type="Proteomes" id="UP001595921">
    <property type="component" value="Unassembled WGS sequence"/>
</dbReference>
<dbReference type="GO" id="GO:0006260">
    <property type="term" value="P:DNA replication"/>
    <property type="evidence" value="ECO:0007669"/>
    <property type="project" value="UniProtKB-UniRule"/>
</dbReference>
<evidence type="ECO:0000256" key="1">
    <source>
        <dbReference type="ARBA" id="ARBA00006184"/>
    </source>
</evidence>
<dbReference type="Pfam" id="PF22703">
    <property type="entry name" value="Cdc6_lid"/>
    <property type="match status" value="1"/>
</dbReference>
<dbReference type="InterPro" id="IPR014277">
    <property type="entry name" value="Orc1/Cdc6_arc"/>
</dbReference>
<sequence length="402" mass="45172">MAALFEDVEDNIFRNRDVLTEDYQPEDIYNREGEIEKYEETLQPVVKGQSPRDIITYGNTGVGKTVVTKHVLGELERVMKERGQEDELHVVHHNCNSNTVFSVVRALVNELRGPNEAEFPRRGLSVADAFDALYEKIDEMGGRFVFAFDEIDHVADSDTLLYELTRAKSVGNITNEESAITVIGISNDLNFHNNLGAKVAGALKEREIVFEPYDALDLQKILNKRATEALFEDAYDEGVIQLCAAFGAQDKGDARQGIDILREAGEIADRSGHAVITTADVEAAKERVERGRVRKNMRTLTEQAKMVLTATAYLDINDRTPARTDDIFDAYNTITEKITDFSQLTTKKSINNHLNDLSMMGFLIKYERNEGRAGGTYNEYKCDYDAEAVIETISDEFGIDIE</sequence>
<dbReference type="InterPro" id="IPR015163">
    <property type="entry name" value="Cdc6_C"/>
</dbReference>
<evidence type="ECO:0000256" key="3">
    <source>
        <dbReference type="ARBA" id="ARBA00022741"/>
    </source>
</evidence>
<dbReference type="FunFam" id="1.10.8.60:FF:000073">
    <property type="entry name" value="ORC1-type DNA replication protein"/>
    <property type="match status" value="1"/>
</dbReference>
<proteinExistence type="inferred from homology"/>
<dbReference type="InterPro" id="IPR003593">
    <property type="entry name" value="AAA+_ATPase"/>
</dbReference>
<evidence type="ECO:0000256" key="5">
    <source>
        <dbReference type="HAMAP-Rule" id="MF_01407"/>
    </source>
</evidence>
<dbReference type="GO" id="GO:0005524">
    <property type="term" value="F:ATP binding"/>
    <property type="evidence" value="ECO:0007669"/>
    <property type="project" value="UniProtKB-UniRule"/>
</dbReference>
<dbReference type="SUPFAM" id="SSF52540">
    <property type="entry name" value="P-loop containing nucleoside triphosphate hydrolases"/>
    <property type="match status" value="1"/>
</dbReference>
<dbReference type="NCBIfam" id="TIGR02928">
    <property type="entry name" value="orc1/cdc6 family replication initiation protein"/>
    <property type="match status" value="1"/>
</dbReference>
<dbReference type="Pfam" id="PF13191">
    <property type="entry name" value="AAA_16"/>
    <property type="match status" value="1"/>
</dbReference>
<keyword evidence="9" id="KW-1185">Reference proteome</keyword>
<dbReference type="InterPro" id="IPR036390">
    <property type="entry name" value="WH_DNA-bd_sf"/>
</dbReference>
<dbReference type="AlphaFoldDB" id="A0ABD5P8M7"/>
<dbReference type="InterPro" id="IPR055237">
    <property type="entry name" value="Cdc6_lid"/>
</dbReference>
<feature type="binding site" evidence="5">
    <location>
        <begin position="62"/>
        <end position="66"/>
    </location>
    <ligand>
        <name>ATP</name>
        <dbReference type="ChEBI" id="CHEBI:30616"/>
    </ligand>
</feature>
<dbReference type="SMART" id="SM01074">
    <property type="entry name" value="Cdc6_C"/>
    <property type="match status" value="1"/>
</dbReference>
<dbReference type="PANTHER" id="PTHR10763:SF22">
    <property type="entry name" value="ORC1-TYPE DNA REPLICATION PROTEIN"/>
    <property type="match status" value="1"/>
</dbReference>
<evidence type="ECO:0000256" key="4">
    <source>
        <dbReference type="ARBA" id="ARBA00022840"/>
    </source>
</evidence>
<dbReference type="Gene3D" id="1.10.8.60">
    <property type="match status" value="1"/>
</dbReference>
<dbReference type="EMBL" id="JBHSDS010000003">
    <property type="protein sequence ID" value="MFC4357230.1"/>
    <property type="molecule type" value="Genomic_DNA"/>
</dbReference>
<dbReference type="InterPro" id="IPR050311">
    <property type="entry name" value="ORC1/CDC6"/>
</dbReference>
<dbReference type="RefSeq" id="WP_267622468.1">
    <property type="nucleotide sequence ID" value="NZ_JAODIW010000006.1"/>
</dbReference>
<keyword evidence="4 5" id="KW-0067">ATP-binding</keyword>
<dbReference type="InterPro" id="IPR036388">
    <property type="entry name" value="WH-like_DNA-bd_sf"/>
</dbReference>
<protein>
    <recommendedName>
        <fullName evidence="5">ORC1-type DNA replication protein</fullName>
    </recommendedName>
</protein>